<comment type="caution">
    <text evidence="1">The sequence shown here is derived from an EMBL/GenBank/DDBJ whole genome shotgun (WGS) entry which is preliminary data.</text>
</comment>
<evidence type="ECO:0000313" key="1">
    <source>
        <dbReference type="EMBL" id="KIG18803.1"/>
    </source>
</evidence>
<dbReference type="AlphaFoldDB" id="A0A0C2A5Z6"/>
<organism evidence="1 2">
    <name type="scientific">Enhygromyxa salina</name>
    <dbReference type="NCBI Taxonomy" id="215803"/>
    <lineage>
        <taxon>Bacteria</taxon>
        <taxon>Pseudomonadati</taxon>
        <taxon>Myxococcota</taxon>
        <taxon>Polyangia</taxon>
        <taxon>Nannocystales</taxon>
        <taxon>Nannocystaceae</taxon>
        <taxon>Enhygromyxa</taxon>
    </lineage>
</organism>
<sequence>MVLSVGCEAPARPVQERRRADKRSLFADASLVPTREGERIRRELALAGELTTALELLEFGPVHVDLELRAEHGSAVVVAQPPAHTDASVEQLEAEVAELAGAIVPELAPNQIHVWLRPRPEPPAPKRDRSWALTLACLGLGLSLGVTLERVRMRRLA</sequence>
<reference evidence="1 2" key="1">
    <citation type="submission" date="2014-12" db="EMBL/GenBank/DDBJ databases">
        <title>Genome assembly of Enhygromyxa salina DSM 15201.</title>
        <authorList>
            <person name="Sharma G."/>
            <person name="Subramanian S."/>
        </authorList>
    </citation>
    <scope>NUCLEOTIDE SEQUENCE [LARGE SCALE GENOMIC DNA]</scope>
    <source>
        <strain evidence="1 2">DSM 15201</strain>
    </source>
</reference>
<dbReference type="EMBL" id="JMCC02000008">
    <property type="protein sequence ID" value="KIG18803.1"/>
    <property type="molecule type" value="Genomic_DNA"/>
</dbReference>
<name>A0A0C2A5Z6_9BACT</name>
<protein>
    <submittedName>
        <fullName evidence="1">Uncharacterized protein</fullName>
    </submittedName>
</protein>
<dbReference type="Proteomes" id="UP000031599">
    <property type="component" value="Unassembled WGS sequence"/>
</dbReference>
<evidence type="ECO:0000313" key="2">
    <source>
        <dbReference type="Proteomes" id="UP000031599"/>
    </source>
</evidence>
<gene>
    <name evidence="1" type="ORF">DB30_07139</name>
</gene>
<accession>A0A0C2A5Z6</accession>
<proteinExistence type="predicted"/>